<keyword evidence="2" id="KW-0812">Transmembrane</keyword>
<accession>A0A9N8HPY4</accession>
<feature type="compositionally biased region" description="Polar residues" evidence="1">
    <location>
        <begin position="1"/>
        <end position="11"/>
    </location>
</feature>
<dbReference type="InterPro" id="IPR011048">
    <property type="entry name" value="Haem_d1_sf"/>
</dbReference>
<evidence type="ECO:0000256" key="1">
    <source>
        <dbReference type="SAM" id="MobiDB-lite"/>
    </source>
</evidence>
<feature type="compositionally biased region" description="Acidic residues" evidence="1">
    <location>
        <begin position="75"/>
        <end position="93"/>
    </location>
</feature>
<feature type="transmembrane region" description="Helical" evidence="2">
    <location>
        <begin position="437"/>
        <end position="461"/>
    </location>
</feature>
<reference evidence="3" key="1">
    <citation type="submission" date="2020-06" db="EMBL/GenBank/DDBJ databases">
        <authorList>
            <consortium name="Plant Systems Biology data submission"/>
        </authorList>
    </citation>
    <scope>NUCLEOTIDE SEQUENCE</scope>
    <source>
        <strain evidence="3">D6</strain>
    </source>
</reference>
<feature type="region of interest" description="Disordered" evidence="1">
    <location>
        <begin position="41"/>
        <end position="214"/>
    </location>
</feature>
<dbReference type="SUPFAM" id="SSF50965">
    <property type="entry name" value="Galactose oxidase, central domain"/>
    <property type="match status" value="1"/>
</dbReference>
<keyword evidence="4" id="KW-1185">Reference proteome</keyword>
<feature type="compositionally biased region" description="Polar residues" evidence="1">
    <location>
        <begin position="201"/>
        <end position="212"/>
    </location>
</feature>
<dbReference type="EMBL" id="CAICTM010001375">
    <property type="protein sequence ID" value="CAB9523103.1"/>
    <property type="molecule type" value="Genomic_DNA"/>
</dbReference>
<feature type="compositionally biased region" description="Basic and acidic residues" evidence="1">
    <location>
        <begin position="178"/>
        <end position="192"/>
    </location>
</feature>
<keyword evidence="2" id="KW-1133">Transmembrane helix</keyword>
<comment type="caution">
    <text evidence="3">The sequence shown here is derived from an EMBL/GenBank/DDBJ whole genome shotgun (WGS) entry which is preliminary data.</text>
</comment>
<dbReference type="InterPro" id="IPR011043">
    <property type="entry name" value="Gal_Oxase/kelch_b-propeller"/>
</dbReference>
<evidence type="ECO:0000256" key="2">
    <source>
        <dbReference type="SAM" id="Phobius"/>
    </source>
</evidence>
<name>A0A9N8HPY4_9STRA</name>
<feature type="compositionally biased region" description="Acidic residues" evidence="1">
    <location>
        <begin position="107"/>
        <end position="171"/>
    </location>
</feature>
<protein>
    <submittedName>
        <fullName evidence="3">Uncharacterized protein</fullName>
    </submittedName>
</protein>
<feature type="transmembrane region" description="Helical" evidence="2">
    <location>
        <begin position="406"/>
        <end position="425"/>
    </location>
</feature>
<evidence type="ECO:0000313" key="4">
    <source>
        <dbReference type="Proteomes" id="UP001153069"/>
    </source>
</evidence>
<organism evidence="3 4">
    <name type="scientific">Seminavis robusta</name>
    <dbReference type="NCBI Taxonomy" id="568900"/>
    <lineage>
        <taxon>Eukaryota</taxon>
        <taxon>Sar</taxon>
        <taxon>Stramenopiles</taxon>
        <taxon>Ochrophyta</taxon>
        <taxon>Bacillariophyta</taxon>
        <taxon>Bacillariophyceae</taxon>
        <taxon>Bacillariophycidae</taxon>
        <taxon>Naviculales</taxon>
        <taxon>Naviculaceae</taxon>
        <taxon>Seminavis</taxon>
    </lineage>
</organism>
<keyword evidence="2" id="KW-0472">Membrane</keyword>
<dbReference type="SUPFAM" id="SSF51004">
    <property type="entry name" value="C-terminal (heme d1) domain of cytochrome cd1-nitrite reductase"/>
    <property type="match status" value="1"/>
</dbReference>
<feature type="region of interest" description="Disordered" evidence="1">
    <location>
        <begin position="1"/>
        <end position="25"/>
    </location>
</feature>
<sequence>MDSAATTTNRRILSGVSLDDEEEEDMVEVALGGQTLAEIPVQQPFPEDEMTPVPADPPPDIENADTFMSLIEEVSHDDDDDDDDDSEEEEPNDEEPKACEAVGEVIVVEDDNALSESENENDYDTVQGDDDEQEEKEHDSEDELQEEEENNDTEAEEVEEPEETDEEDEEAVSPRAFFRNDDYDRSDDERSDPPGADAATAISSIGSVSARQSFLRKQERTLKEMSRELVRDKYNSRSRYTYGSDIETNMDNTSKCVIDEESTEVSDVVDEKQHQPPAAGFRGCSHPCGKYELAAVLLSFLAFVLCGVSTDRCDFLVVEGSEEAPGFFALAQRDVGLVQFETISPETSTSKCLYWFDDPDASAQLYDHVWHAARFMSVTATFLGLFFVGFICTISCVSYDAVIFQMLAFASLIMPLLYGLSFIVLGSNVCLEGSCEIGIGGLVLILGIIVWMMVAAVLYLIPGRRLLAGQKTQEASPASVETAKHHLYSGHLGVGILFVIFFVALVDISVILGRSPPAIEEETVAPTEAPSTEKVLDWLQEGELILGPFPDSRDYLSVAGNGRVISLIGKESVLVMEHDEAKRLWYPFGNMISANLDPTGWDPDDRITKVKATASSLSSNGRIVAVASNNWANGPADVGRYEFGRVQVWQHHQSSSRWIPKGHPITGKGINDAFATKVELDSLGTRLAVVATGQFGRNEPYVRIYEYNEVLEANGNWVQLGQDIRLESFWTSSGFAFSGDGKSFALGSLRIGRLGLVTVWHYESDKKMWIRLGSPITAGSSKREDKFGASVAMAYDGSALLVGDPGGSPAYARAFWFNGKGWKQLGQDLECNLDGRCANDVSMSYFGSMVAITGYHSFNQVARVYSLDGPQQKWVKVGGDIQGPKSEHSIEGTSVGISDDGRTVVFGTTFQDTQTQVWQYTGGLYIDVPLEGNLATGVPTQTPSGTNESTVQLVLDSSSNATVTYAPAAITPLPLGNLSLAEPVENATKAEAMTNSSSNSSAWVNTSLLELNDTESTGHPSESVPSSSLQPHAWIRAVAGEEYAFFLFDSVPPRIERYNLSSRQFLLPVLLPTSHGPPSAMGIDDSLQIYVGFGAQAYRFSFDGANETRIAADAGEIDSNIREFLFDDNDIVIINAGQHLISVNRRTNNMVKNVFSYNELVLGASLSSRRRRLFGRTPVELAPVSGDVIRPSELWFKEYDAQGRFVSEKLSEIGENVDVGTASKTWIFPDQTRVIDDHGFVFSVTNNAEHVYTVDTPKILDIAWLGGEVMVALHKNGSLSSISQELVSRGSLTLDFAPSNIAVNNGEVLTFTYDLVADNGIRVDAHYLGLLNPSLPGRHIQPSGIPFTPASPFVDKDSLLYMFSKGHASIFVMEPKEKSYLDSIKLEEIPKFIAYSSINHEVYLLREDGVLSKIDLGGQNRTEVHIAKLPAAPFGLSTAGKYIFVCDDAGAFATHYTFLSNGTVVSAVDWNHVDKEYVWSEVNRKMYFFRQANPTDLMTEHIFFNGTIGIRVDSYLNNNSGFEHPIRVDPAGHRAVLGSGVVHNARTLKRLNVTLSNRVLDIAFSKGVARSIRNLGKDKVQLQQWHERTFQLLNATELSGRGHHLFALDENKTVAVVSNETGVPMAYVLDEHFRLS</sequence>
<feature type="transmembrane region" description="Helical" evidence="2">
    <location>
        <begin position="492"/>
        <end position="512"/>
    </location>
</feature>
<dbReference type="Proteomes" id="UP001153069">
    <property type="component" value="Unassembled WGS sequence"/>
</dbReference>
<proteinExistence type="predicted"/>
<evidence type="ECO:0000313" key="3">
    <source>
        <dbReference type="EMBL" id="CAB9523103.1"/>
    </source>
</evidence>
<gene>
    <name evidence="3" type="ORF">SEMRO_1377_G267550.1</name>
</gene>
<feature type="transmembrane region" description="Helical" evidence="2">
    <location>
        <begin position="375"/>
        <end position="399"/>
    </location>
</feature>